<feature type="domain" description="Methyltransferase" evidence="1">
    <location>
        <begin position="50"/>
        <end position="147"/>
    </location>
</feature>
<dbReference type="InterPro" id="IPR029063">
    <property type="entry name" value="SAM-dependent_MTases_sf"/>
</dbReference>
<dbReference type="GO" id="GO:0008168">
    <property type="term" value="F:methyltransferase activity"/>
    <property type="evidence" value="ECO:0007669"/>
    <property type="project" value="TreeGrafter"/>
</dbReference>
<gene>
    <name evidence="2" type="ORF">KSF_010570</name>
</gene>
<dbReference type="PANTHER" id="PTHR43591">
    <property type="entry name" value="METHYLTRANSFERASE"/>
    <property type="match status" value="1"/>
</dbReference>
<dbReference type="Proteomes" id="UP000597444">
    <property type="component" value="Unassembled WGS sequence"/>
</dbReference>
<dbReference type="Pfam" id="PF13649">
    <property type="entry name" value="Methyltransf_25"/>
    <property type="match status" value="1"/>
</dbReference>
<dbReference type="AlphaFoldDB" id="A0A8J3IGW0"/>
<accession>A0A8J3IGW0</accession>
<keyword evidence="3" id="KW-1185">Reference proteome</keyword>
<dbReference type="SUPFAM" id="SSF53335">
    <property type="entry name" value="S-adenosyl-L-methionine-dependent methyltransferases"/>
    <property type="match status" value="1"/>
</dbReference>
<dbReference type="PANTHER" id="PTHR43591:SF24">
    <property type="entry name" value="2-METHOXY-6-POLYPRENYL-1,4-BENZOQUINOL METHYLASE, MITOCHONDRIAL"/>
    <property type="match status" value="1"/>
</dbReference>
<comment type="caution">
    <text evidence="2">The sequence shown here is derived from an EMBL/GenBank/DDBJ whole genome shotgun (WGS) entry which is preliminary data.</text>
</comment>
<evidence type="ECO:0000313" key="2">
    <source>
        <dbReference type="EMBL" id="GHO91009.1"/>
    </source>
</evidence>
<reference evidence="2" key="1">
    <citation type="submission" date="2020-10" db="EMBL/GenBank/DDBJ databases">
        <title>Taxonomic study of unclassified bacteria belonging to the class Ktedonobacteria.</title>
        <authorList>
            <person name="Yabe S."/>
            <person name="Wang C.M."/>
            <person name="Zheng Y."/>
            <person name="Sakai Y."/>
            <person name="Cavaletti L."/>
            <person name="Monciardini P."/>
            <person name="Donadio S."/>
        </authorList>
    </citation>
    <scope>NUCLEOTIDE SEQUENCE</scope>
    <source>
        <strain evidence="2">ID150040</strain>
    </source>
</reference>
<dbReference type="Gene3D" id="3.40.50.150">
    <property type="entry name" value="Vaccinia Virus protein VP39"/>
    <property type="match status" value="1"/>
</dbReference>
<proteinExistence type="predicted"/>
<protein>
    <recommendedName>
        <fullName evidence="1">Methyltransferase domain-containing protein</fullName>
    </recommendedName>
</protein>
<evidence type="ECO:0000259" key="1">
    <source>
        <dbReference type="Pfam" id="PF13649"/>
    </source>
</evidence>
<evidence type="ECO:0000313" key="3">
    <source>
        <dbReference type="Proteomes" id="UP000597444"/>
    </source>
</evidence>
<organism evidence="2 3">
    <name type="scientific">Reticulibacter mediterranei</name>
    <dbReference type="NCBI Taxonomy" id="2778369"/>
    <lineage>
        <taxon>Bacteria</taxon>
        <taxon>Bacillati</taxon>
        <taxon>Chloroflexota</taxon>
        <taxon>Ktedonobacteria</taxon>
        <taxon>Ktedonobacterales</taxon>
        <taxon>Reticulibacteraceae</taxon>
        <taxon>Reticulibacter</taxon>
    </lineage>
</organism>
<dbReference type="InterPro" id="IPR041698">
    <property type="entry name" value="Methyltransf_25"/>
</dbReference>
<dbReference type="EMBL" id="BNJK01000001">
    <property type="protein sequence ID" value="GHO91009.1"/>
    <property type="molecule type" value="Genomic_DNA"/>
</dbReference>
<dbReference type="RefSeq" id="WP_220201935.1">
    <property type="nucleotide sequence ID" value="NZ_BNJK01000001.1"/>
</dbReference>
<sequence length="233" mass="26119">MGKNENKYIIEPNTAEIARLIDQDHIFTTAMGGLFPEDLEPDIPKARSLLNLGCGPGEWESNVAYQYPNLTITGVDIDKDIVKYAQALADVRTLANLVYEVMDIKRGLSFDDNAFDIVNGRLLFAFMDKESWPKLLAECYRVVKPGGVVLLAEYEVTVSNSTVLQFLYSRLYKLLLDQDRTYSVDRRSVGICHMLPRLLKDAGFTEVVSRPFLIDASYGSPCISLAARILKLA</sequence>
<dbReference type="CDD" id="cd02440">
    <property type="entry name" value="AdoMet_MTases"/>
    <property type="match status" value="1"/>
</dbReference>
<name>A0A8J3IGW0_9CHLR</name>